<comment type="caution">
    <text evidence="2">The sequence shown here is derived from an EMBL/GenBank/DDBJ whole genome shotgun (WGS) entry which is preliminary data.</text>
</comment>
<gene>
    <name evidence="2" type="ORF">PCOR1329_LOCUS28696</name>
</gene>
<accession>A0ABN9SF65</accession>
<reference evidence="2" key="1">
    <citation type="submission" date="2023-10" db="EMBL/GenBank/DDBJ databases">
        <authorList>
            <person name="Chen Y."/>
            <person name="Shah S."/>
            <person name="Dougan E. K."/>
            <person name="Thang M."/>
            <person name="Chan C."/>
        </authorList>
    </citation>
    <scope>NUCLEOTIDE SEQUENCE [LARGE SCALE GENOMIC DNA]</scope>
</reference>
<sequence length="160" mass="17928">MVKWAAPYSAVDYASTEVGCPGAPGCTWEPDECLPVQLDGLRLAAKRAWLREQLRREERAEEEHRKRLAVEQALALAAAAPAEEQPSPPKKRVRVDEEEREARELWNAVARQGVQWQSLARNAEEVDSFEWRTGGGSPLEGAIADSSCFNFSLPSKYRSF</sequence>
<organism evidence="2 3">
    <name type="scientific">Prorocentrum cordatum</name>
    <dbReference type="NCBI Taxonomy" id="2364126"/>
    <lineage>
        <taxon>Eukaryota</taxon>
        <taxon>Sar</taxon>
        <taxon>Alveolata</taxon>
        <taxon>Dinophyceae</taxon>
        <taxon>Prorocentrales</taxon>
        <taxon>Prorocentraceae</taxon>
        <taxon>Prorocentrum</taxon>
    </lineage>
</organism>
<feature type="region of interest" description="Disordered" evidence="1">
    <location>
        <begin position="77"/>
        <end position="98"/>
    </location>
</feature>
<dbReference type="Proteomes" id="UP001189429">
    <property type="component" value="Unassembled WGS sequence"/>
</dbReference>
<evidence type="ECO:0000256" key="1">
    <source>
        <dbReference type="SAM" id="MobiDB-lite"/>
    </source>
</evidence>
<name>A0ABN9SF65_9DINO</name>
<evidence type="ECO:0000313" key="3">
    <source>
        <dbReference type="Proteomes" id="UP001189429"/>
    </source>
</evidence>
<dbReference type="EMBL" id="CAUYUJ010010646">
    <property type="protein sequence ID" value="CAK0829904.1"/>
    <property type="molecule type" value="Genomic_DNA"/>
</dbReference>
<proteinExistence type="predicted"/>
<protein>
    <submittedName>
        <fullName evidence="2">Uncharacterized protein</fullName>
    </submittedName>
</protein>
<evidence type="ECO:0000313" key="2">
    <source>
        <dbReference type="EMBL" id="CAK0829904.1"/>
    </source>
</evidence>
<keyword evidence="3" id="KW-1185">Reference proteome</keyword>